<evidence type="ECO:0000313" key="1">
    <source>
        <dbReference type="EMBL" id="GAA1860900.1"/>
    </source>
</evidence>
<accession>A0ABP4ZNY3</accession>
<dbReference type="RefSeq" id="WP_344101805.1">
    <property type="nucleotide sequence ID" value="NZ_BAAANL010000003.1"/>
</dbReference>
<gene>
    <name evidence="1" type="ORF">GCM10009751_18190</name>
</gene>
<name>A0ABP4ZNY3_9MICO</name>
<reference evidence="2" key="1">
    <citation type="journal article" date="2019" name="Int. J. Syst. Evol. Microbiol.">
        <title>The Global Catalogue of Microorganisms (GCM) 10K type strain sequencing project: providing services to taxonomists for standard genome sequencing and annotation.</title>
        <authorList>
            <consortium name="The Broad Institute Genomics Platform"/>
            <consortium name="The Broad Institute Genome Sequencing Center for Infectious Disease"/>
            <person name="Wu L."/>
            <person name="Ma J."/>
        </authorList>
    </citation>
    <scope>NUCLEOTIDE SEQUENCE [LARGE SCALE GENOMIC DNA]</scope>
    <source>
        <strain evidence="2">JCM 14326</strain>
    </source>
</reference>
<protein>
    <submittedName>
        <fullName evidence="1">Uncharacterized protein</fullName>
    </submittedName>
</protein>
<comment type="caution">
    <text evidence="1">The sequence shown here is derived from an EMBL/GenBank/DDBJ whole genome shotgun (WGS) entry which is preliminary data.</text>
</comment>
<dbReference type="Proteomes" id="UP001501094">
    <property type="component" value="Unassembled WGS sequence"/>
</dbReference>
<sequence>MSLIRRSLRFDGCIQADREQINLLGMHKDGIAVAYHAVDAGPVDLLVAAPRWFVDAYLAAVGHDRTVRTSGAGSPDPWMQNYEHPAAELRDLASRTAILVPRWQPHKGWPPPGVSRAIRSHDPWQSDRHVAGYPIAGDAFMG</sequence>
<organism evidence="1 2">
    <name type="scientific">Myceligenerans crystallogenes</name>
    <dbReference type="NCBI Taxonomy" id="316335"/>
    <lineage>
        <taxon>Bacteria</taxon>
        <taxon>Bacillati</taxon>
        <taxon>Actinomycetota</taxon>
        <taxon>Actinomycetes</taxon>
        <taxon>Micrococcales</taxon>
        <taxon>Promicromonosporaceae</taxon>
        <taxon>Myceligenerans</taxon>
    </lineage>
</organism>
<keyword evidence="2" id="KW-1185">Reference proteome</keyword>
<evidence type="ECO:0000313" key="2">
    <source>
        <dbReference type="Proteomes" id="UP001501094"/>
    </source>
</evidence>
<proteinExistence type="predicted"/>
<dbReference type="EMBL" id="BAAANL010000003">
    <property type="protein sequence ID" value="GAA1860900.1"/>
    <property type="molecule type" value="Genomic_DNA"/>
</dbReference>